<dbReference type="Gene3D" id="1.20.1260.10">
    <property type="match status" value="1"/>
</dbReference>
<dbReference type="Proteomes" id="UP001500213">
    <property type="component" value="Unassembled WGS sequence"/>
</dbReference>
<comment type="caution">
    <text evidence="4">The sequence shown here is derived from an EMBL/GenBank/DDBJ whole genome shotgun (WGS) entry which is preliminary data.</text>
</comment>
<evidence type="ECO:0000313" key="4">
    <source>
        <dbReference type="EMBL" id="GAA4190940.1"/>
    </source>
</evidence>
<comment type="similarity">
    <text evidence="1 2">Belongs to the Dps family.</text>
</comment>
<proteinExistence type="inferred from homology"/>
<sequence length="173" mass="18738">MNDTIGNARRGEDAAPFQGSERLTASLQQCLTDLLELQLQTKQAHWNVVGSGFRSLHLQLDEVADSARDLADAVAERLRAVGSVADGRSDSLVRNTTLPAFPVGEMTVSDTERLILGRLRSVAEVVRSITLTVDSEDAPSGDVLNGAVATLEKHAWMLASEQRRRSTWPVDGS</sequence>
<evidence type="ECO:0000313" key="5">
    <source>
        <dbReference type="Proteomes" id="UP001500213"/>
    </source>
</evidence>
<dbReference type="PROSITE" id="PS00818">
    <property type="entry name" value="DPS_1"/>
    <property type="match status" value="1"/>
</dbReference>
<protein>
    <submittedName>
        <fullName evidence="4">DNA starvation/stationary phase protection protein</fullName>
    </submittedName>
</protein>
<dbReference type="InterPro" id="IPR008331">
    <property type="entry name" value="Ferritin_DPS_dom"/>
</dbReference>
<dbReference type="PANTHER" id="PTHR42932:SF2">
    <property type="entry name" value="DNA PROTECTION DURING STARVATION PROTEIN 1"/>
    <property type="match status" value="1"/>
</dbReference>
<dbReference type="EMBL" id="BAABBX010000015">
    <property type="protein sequence ID" value="GAA4190940.1"/>
    <property type="molecule type" value="Genomic_DNA"/>
</dbReference>
<name>A0ABP8AUM7_9MICO</name>
<dbReference type="PRINTS" id="PR01346">
    <property type="entry name" value="HELNAPAPROT"/>
</dbReference>
<dbReference type="PANTHER" id="PTHR42932">
    <property type="entry name" value="GENERAL STRESS PROTEIN 20U"/>
    <property type="match status" value="1"/>
</dbReference>
<dbReference type="InterPro" id="IPR012347">
    <property type="entry name" value="Ferritin-like"/>
</dbReference>
<dbReference type="InterPro" id="IPR023188">
    <property type="entry name" value="DPS_DNA-bd_CS"/>
</dbReference>
<accession>A0ABP8AUM7</accession>
<evidence type="ECO:0000259" key="3">
    <source>
        <dbReference type="Pfam" id="PF00210"/>
    </source>
</evidence>
<dbReference type="RefSeq" id="WP_344776615.1">
    <property type="nucleotide sequence ID" value="NZ_BAABBX010000015.1"/>
</dbReference>
<dbReference type="SUPFAM" id="SSF47240">
    <property type="entry name" value="Ferritin-like"/>
    <property type="match status" value="1"/>
</dbReference>
<feature type="domain" description="Ferritin/DPS" evidence="3">
    <location>
        <begin position="25"/>
        <end position="160"/>
    </location>
</feature>
<dbReference type="InterPro" id="IPR002177">
    <property type="entry name" value="DPS_DNA-bd"/>
</dbReference>
<reference evidence="5" key="1">
    <citation type="journal article" date="2019" name="Int. J. Syst. Evol. Microbiol.">
        <title>The Global Catalogue of Microorganisms (GCM) 10K type strain sequencing project: providing services to taxonomists for standard genome sequencing and annotation.</title>
        <authorList>
            <consortium name="The Broad Institute Genomics Platform"/>
            <consortium name="The Broad Institute Genome Sequencing Center for Infectious Disease"/>
            <person name="Wu L."/>
            <person name="Ma J."/>
        </authorList>
    </citation>
    <scope>NUCLEOTIDE SEQUENCE [LARGE SCALE GENOMIC DNA]</scope>
    <source>
        <strain evidence="5">JCM 17593</strain>
    </source>
</reference>
<dbReference type="CDD" id="cd01043">
    <property type="entry name" value="DPS"/>
    <property type="match status" value="1"/>
</dbReference>
<evidence type="ECO:0000256" key="1">
    <source>
        <dbReference type="ARBA" id="ARBA00009497"/>
    </source>
</evidence>
<dbReference type="PIRSF" id="PIRSF005900">
    <property type="entry name" value="Dps"/>
    <property type="match status" value="1"/>
</dbReference>
<dbReference type="InterPro" id="IPR009078">
    <property type="entry name" value="Ferritin-like_SF"/>
</dbReference>
<gene>
    <name evidence="4" type="ORF">GCM10022288_21020</name>
</gene>
<evidence type="ECO:0000256" key="2">
    <source>
        <dbReference type="RuleBase" id="RU003875"/>
    </source>
</evidence>
<keyword evidence="5" id="KW-1185">Reference proteome</keyword>
<dbReference type="Pfam" id="PF00210">
    <property type="entry name" value="Ferritin"/>
    <property type="match status" value="1"/>
</dbReference>
<organism evidence="4 5">
    <name type="scientific">Gryllotalpicola kribbensis</name>
    <dbReference type="NCBI Taxonomy" id="993084"/>
    <lineage>
        <taxon>Bacteria</taxon>
        <taxon>Bacillati</taxon>
        <taxon>Actinomycetota</taxon>
        <taxon>Actinomycetes</taxon>
        <taxon>Micrococcales</taxon>
        <taxon>Microbacteriaceae</taxon>
        <taxon>Gryllotalpicola</taxon>
    </lineage>
</organism>